<protein>
    <recommendedName>
        <fullName evidence="2">KNTC1 third ARM-repeats domain-containing protein</fullName>
    </recommendedName>
</protein>
<evidence type="ECO:0000313" key="4">
    <source>
        <dbReference type="Proteomes" id="UP001530315"/>
    </source>
</evidence>
<dbReference type="InterPro" id="IPR052802">
    <property type="entry name" value="KNTC1"/>
</dbReference>
<dbReference type="PANTHER" id="PTHR15688">
    <property type="entry name" value="KINETOCHORE-ASSOCIATED PROTEIN 1"/>
    <property type="match status" value="1"/>
</dbReference>
<feature type="region of interest" description="Disordered" evidence="1">
    <location>
        <begin position="1757"/>
        <end position="1780"/>
    </location>
</feature>
<accession>A0ABD3QC53</accession>
<dbReference type="InterPro" id="IPR055405">
    <property type="entry name" value="ARM_KNTC1_3rd"/>
</dbReference>
<feature type="domain" description="KNTC1 third ARM-repeats" evidence="2">
    <location>
        <begin position="1161"/>
        <end position="1271"/>
    </location>
</feature>
<comment type="caution">
    <text evidence="3">The sequence shown here is derived from an EMBL/GenBank/DDBJ whole genome shotgun (WGS) entry which is preliminary data.</text>
</comment>
<organism evidence="3 4">
    <name type="scientific">Stephanodiscus triporus</name>
    <dbReference type="NCBI Taxonomy" id="2934178"/>
    <lineage>
        <taxon>Eukaryota</taxon>
        <taxon>Sar</taxon>
        <taxon>Stramenopiles</taxon>
        <taxon>Ochrophyta</taxon>
        <taxon>Bacillariophyta</taxon>
        <taxon>Coscinodiscophyceae</taxon>
        <taxon>Thalassiosirophycidae</taxon>
        <taxon>Stephanodiscales</taxon>
        <taxon>Stephanodiscaceae</taxon>
        <taxon>Stephanodiscus</taxon>
    </lineage>
</organism>
<evidence type="ECO:0000256" key="1">
    <source>
        <dbReference type="SAM" id="MobiDB-lite"/>
    </source>
</evidence>
<proteinExistence type="predicted"/>
<dbReference type="Pfam" id="PF24515">
    <property type="entry name" value="ARM_KNTC1_3rd"/>
    <property type="match status" value="1"/>
</dbReference>
<dbReference type="Proteomes" id="UP001530315">
    <property type="component" value="Unassembled WGS sequence"/>
</dbReference>
<feature type="compositionally biased region" description="Basic and acidic residues" evidence="1">
    <location>
        <begin position="1757"/>
        <end position="1774"/>
    </location>
</feature>
<evidence type="ECO:0000313" key="3">
    <source>
        <dbReference type="EMBL" id="KAL3797296.1"/>
    </source>
</evidence>
<dbReference type="PANTHER" id="PTHR15688:SF1">
    <property type="entry name" value="KINETOCHORE-ASSOCIATED PROTEIN 1"/>
    <property type="match status" value="1"/>
</dbReference>
<reference evidence="3 4" key="1">
    <citation type="submission" date="2024-10" db="EMBL/GenBank/DDBJ databases">
        <title>Updated reference genomes for cyclostephanoid diatoms.</title>
        <authorList>
            <person name="Roberts W.R."/>
            <person name="Alverson A.J."/>
        </authorList>
    </citation>
    <scope>NUCLEOTIDE SEQUENCE [LARGE SCALE GENOMIC DNA]</scope>
    <source>
        <strain evidence="3 4">AJA276-08</strain>
    </source>
</reference>
<keyword evidence="4" id="KW-1185">Reference proteome</keyword>
<evidence type="ECO:0000259" key="2">
    <source>
        <dbReference type="Pfam" id="PF24515"/>
    </source>
</evidence>
<name>A0ABD3QC53_9STRA</name>
<gene>
    <name evidence="3" type="ORF">ACHAW5_007672</name>
</gene>
<feature type="compositionally biased region" description="Polar residues" evidence="1">
    <location>
        <begin position="345"/>
        <end position="357"/>
    </location>
</feature>
<feature type="region of interest" description="Disordered" evidence="1">
    <location>
        <begin position="325"/>
        <end position="357"/>
    </location>
</feature>
<sequence length="2249" mass="248299">MLACGDFDRARSLLGRMTTRDGGRDSYDDGGGGGRISLPITESYVSLLQFRHILSSYKPVLHRLNDGDDVASKARECLKLIAKAVVLSGGGAREVECMCDAARFLMSWPKNTGCDDNDDGAPSTFSIQEVRVALSAMSSAIAGVVDVVAPSNRGGAALLDEQRERLDERTTALRALQVVVPSLDVTRVTADDPFLAVASIEELLHALVARGAFKSVQKCLRATLEYGDGKRRRTVSSLMHPDVIASSALRIPMSVHPRTFIPWMCDVVIPSVAVGSTLLRQIHSWTVKAADYYDEANDDVVDGIDASIMLLSAVDEATARLTVATNSVTHPKQSRLDDDDDKNEPSTPRNNSDKFCTSFDSKSAKRYAPWPSRPTVLKVGLISGPKKRDGRMMSAQRVGRGMSGNNATPSPEFLFLHKSSLSPDSIAEASYIDQDDDDESVGYDCVEYKLHEAMRLKTARGLGIAREVLTLANYSIKGEQYIVKELIKSTLGRCLAESCDSAASIVDEIRSFATEVDADFDQAVHQYACEICDDNRDNIPHALLWARTLFHWCTSPAVKCGIVLKMLRVALVSVQRPPNITSLAKDAIAMAIDENDKSELQEASRLLAIDSLVRNYCGNGAQEFFRVSDPSHGLKLVQHVCRHINVPTVLSDVLMLCDAFTHVSKLDACVFLIQRTMITPDRELFSNRAGQCASFVHEIYSVDATLAEAVGERLAGFCAGMLEDCKKMILCKKFVGEAKRQAKVASSTACAVLSVMRDQSINGKSRCQNNCSAQQLLLEFQKISKLQGGNGTTSPGCDIFLTLAELRDPSCCAAVVSDMLQSSVDLLLSRRIMLEMEDDTLRDELRPLVATARQWCAILCDTPSEVSQMWSRAIGVAACRVAKISTNHASLLLLEVSGVLHERTGHSSFHAIMSVALTLCARSFSEAHHLSRSMSLSLHDESHSLPSLIAMRSMAQAAHLLRDHVLLHSPMCRLSSSLSLANLTELVCEIAIRSDMGIGERLERYIDMLKTVCRKVFHQSDASYMSPVEVLADKRLPSAPSLHPTWYIGDGLLLQPLEALTVGISFFQMMLDIESAGYSKSHLASCNSLDKKYPIVHSLESSGAHASSHRVIMLSVATSMCQSSSPCSTGLVAGDVEKSLRNNYRVLAERSLGGTESGLTSGTIDALMSVSFLLHLPKESAFQIYQAALPSAIGKRNFPRILTLASIGKYCGVGIFSSGENFPWNKQRRFIDQCDELSRNASWWRILSSHRVSFDPSVFSQPKDSHSSVDQTMQGYCEKMIWNATKKLGPRSTLILARRFTKDYGLNKHIPPSILIEFLLSVPFDEFNSACADSKSEKKQQNCIAFDIRNDLNQTETAVKECLALLPTLNQNLVLRKCVISLEADHRSAKDYGRLAMVLQLYRECLNKMSGFMKKSDTRAKAHEDETVRIERRLDALVIISSIFEKYDSKKRPEFTKLFEPLPRDPSHSSMNSKKANIHVLGADAAGVVFDPLAPLVGVLDDDCLSPSNSIVTALAPLCNLLQLPSGYLHARSLALRFRKLKASGVELPSFDVSVVPIAKKLKTSRDRADLAWWCSLQYDPGSVEQLKCLDMAHANATDASEEAESCKDAEEEYTALERVKRIDAARSGLSDKILVTEVLKHHATTTKKVKVLFESIVDKVHQRAQSDEKYRPEYLSQALLVEGSLAAAAASLDDADGFSTHHFRLLALLVHDACKCLSNRYSHINVGKFARLLTRQWLLHGDDSDRDIMANAIGEEAEHREQEESKADMKPGDESENTSDFVMDIGSISSNQAWSGDLNNDEKNCKITSIEEASAFSLSSQRESSDHMCSRVALRISFLICFADNYHRVESSPERSDENIHVNIMLSKKQRFSAKRQWAEKSCQKATFFEGDLALQHARELLGIVFARQGSTIASKDGFLSNESSACDDSILSCVPPNEVGAIKAKRKALSFAMRHRALRVVTILCPQEVIARVVVEESYSSDFDDAHMNKCAFGSFVAMEIEAMGLPLPHSDLLQLSTMHFSSYARTIWRNYGANSSSHGFSGRLHLLLLELCVNQHDMIDWELLVLLFSELERLEKPRSLLLACECAVKSRAVALAASQQQLNVLQCVESAAWKIAELIVREVETNLRSEIELDASECSSTLHRLISVINTEGLFPDPTCFALSFSSLSHRCAGQGQKSIGDVFAKAATRITHHLTDPKVFIKASSIIHTANERNEDKKMSQIDSSQKKHVCSEEIHKFESLFYIE</sequence>
<dbReference type="EMBL" id="JALLAZ020000354">
    <property type="protein sequence ID" value="KAL3797296.1"/>
    <property type="molecule type" value="Genomic_DNA"/>
</dbReference>